<feature type="compositionally biased region" description="Polar residues" evidence="1">
    <location>
        <begin position="1"/>
        <end position="20"/>
    </location>
</feature>
<organism evidence="2 3">
    <name type="scientific">Frankliniella fusca</name>
    <dbReference type="NCBI Taxonomy" id="407009"/>
    <lineage>
        <taxon>Eukaryota</taxon>
        <taxon>Metazoa</taxon>
        <taxon>Ecdysozoa</taxon>
        <taxon>Arthropoda</taxon>
        <taxon>Hexapoda</taxon>
        <taxon>Insecta</taxon>
        <taxon>Pterygota</taxon>
        <taxon>Neoptera</taxon>
        <taxon>Paraneoptera</taxon>
        <taxon>Thysanoptera</taxon>
        <taxon>Terebrantia</taxon>
        <taxon>Thripoidea</taxon>
        <taxon>Thripidae</taxon>
        <taxon>Frankliniella</taxon>
    </lineage>
</organism>
<feature type="region of interest" description="Disordered" evidence="1">
    <location>
        <begin position="1"/>
        <end position="36"/>
    </location>
</feature>
<proteinExistence type="predicted"/>
<evidence type="ECO:0000313" key="2">
    <source>
        <dbReference type="EMBL" id="KAK3913645.1"/>
    </source>
</evidence>
<keyword evidence="3" id="KW-1185">Reference proteome</keyword>
<protein>
    <submittedName>
        <fullName evidence="2">Uncharacterized protein</fullName>
    </submittedName>
</protein>
<comment type="caution">
    <text evidence="2">The sequence shown here is derived from an EMBL/GenBank/DDBJ whole genome shotgun (WGS) entry which is preliminary data.</text>
</comment>
<dbReference type="Proteomes" id="UP001219518">
    <property type="component" value="Unassembled WGS sequence"/>
</dbReference>
<evidence type="ECO:0000313" key="3">
    <source>
        <dbReference type="Proteomes" id="UP001219518"/>
    </source>
</evidence>
<gene>
    <name evidence="2" type="ORF">KUF71_023102</name>
</gene>
<accession>A0AAE1H2C6</accession>
<evidence type="ECO:0000256" key="1">
    <source>
        <dbReference type="SAM" id="MobiDB-lite"/>
    </source>
</evidence>
<dbReference type="AlphaFoldDB" id="A0AAE1H2C6"/>
<dbReference type="EMBL" id="JAHWGI010000335">
    <property type="protein sequence ID" value="KAK3913645.1"/>
    <property type="molecule type" value="Genomic_DNA"/>
</dbReference>
<reference evidence="2" key="1">
    <citation type="submission" date="2021-07" db="EMBL/GenBank/DDBJ databases">
        <authorList>
            <person name="Catto M.A."/>
            <person name="Jacobson A."/>
            <person name="Kennedy G."/>
            <person name="Labadie P."/>
            <person name="Hunt B.G."/>
            <person name="Srinivasan R."/>
        </authorList>
    </citation>
    <scope>NUCLEOTIDE SEQUENCE</scope>
    <source>
        <strain evidence="2">PL_HMW_Pooled</strain>
        <tissue evidence="2">Head</tissue>
    </source>
</reference>
<sequence length="93" mass="10365">MRNCSPRSSTSSLWVTSMGGTTKPRATPSCNTTESNNFRSEQQVLLWLRRIEALKKAEGFWDGHRRAAVEAEQCSAQAAMVQNKFCSAIERVA</sequence>
<reference evidence="2" key="2">
    <citation type="journal article" date="2023" name="BMC Genomics">
        <title>Pest status, molecular evolution, and epigenetic factors derived from the genome assembly of Frankliniella fusca, a thysanopteran phytovirus vector.</title>
        <authorList>
            <person name="Catto M.A."/>
            <person name="Labadie P.E."/>
            <person name="Jacobson A.L."/>
            <person name="Kennedy G.G."/>
            <person name="Srinivasan R."/>
            <person name="Hunt B.G."/>
        </authorList>
    </citation>
    <scope>NUCLEOTIDE SEQUENCE</scope>
    <source>
        <strain evidence="2">PL_HMW_Pooled</strain>
    </source>
</reference>
<name>A0AAE1H2C6_9NEOP</name>